<dbReference type="InterPro" id="IPR015943">
    <property type="entry name" value="WD40/YVTN_repeat-like_dom_sf"/>
</dbReference>
<dbReference type="GO" id="GO:0042254">
    <property type="term" value="P:ribosome biogenesis"/>
    <property type="evidence" value="ECO:0007669"/>
    <property type="project" value="UniProtKB-KW"/>
</dbReference>
<keyword evidence="2 4" id="KW-0853">WD repeat</keyword>
<comment type="caution">
    <text evidence="6">The sequence shown here is derived from an EMBL/GenBank/DDBJ whole genome shotgun (WGS) entry which is preliminary data.</text>
</comment>
<dbReference type="InterPro" id="IPR001680">
    <property type="entry name" value="WD40_rpt"/>
</dbReference>
<name>A0A8H7Q8J1_9FUNG</name>
<reference evidence="6" key="1">
    <citation type="submission" date="2020-12" db="EMBL/GenBank/DDBJ databases">
        <title>Metabolic potential, ecology and presence of endohyphal bacteria is reflected in genomic diversity of Mucoromycotina.</title>
        <authorList>
            <person name="Muszewska A."/>
            <person name="Okrasinska A."/>
            <person name="Steczkiewicz K."/>
            <person name="Drgas O."/>
            <person name="Orlowska M."/>
            <person name="Perlinska-Lenart U."/>
            <person name="Aleksandrzak-Piekarczyk T."/>
            <person name="Szatraj K."/>
            <person name="Zielenkiewicz U."/>
            <person name="Pilsyk S."/>
            <person name="Malc E."/>
            <person name="Mieczkowski P."/>
            <person name="Kruszewska J.S."/>
            <person name="Biernat P."/>
            <person name="Pawlowska J."/>
        </authorList>
    </citation>
    <scope>NUCLEOTIDE SEQUENCE</scope>
    <source>
        <strain evidence="6">WA0000051536</strain>
    </source>
</reference>
<protein>
    <recommendedName>
        <fullName evidence="8">WD40 repeat-like protein</fullName>
    </recommendedName>
</protein>
<keyword evidence="7" id="KW-1185">Reference proteome</keyword>
<feature type="region of interest" description="Disordered" evidence="5">
    <location>
        <begin position="1"/>
        <end position="47"/>
    </location>
</feature>
<proteinExistence type="predicted"/>
<organism evidence="6 7">
    <name type="scientific">Umbelopsis vinacea</name>
    <dbReference type="NCBI Taxonomy" id="44442"/>
    <lineage>
        <taxon>Eukaryota</taxon>
        <taxon>Fungi</taxon>
        <taxon>Fungi incertae sedis</taxon>
        <taxon>Mucoromycota</taxon>
        <taxon>Mucoromycotina</taxon>
        <taxon>Umbelopsidomycetes</taxon>
        <taxon>Umbelopsidales</taxon>
        <taxon>Umbelopsidaceae</taxon>
        <taxon>Umbelopsis</taxon>
    </lineage>
</organism>
<feature type="repeat" description="WD" evidence="4">
    <location>
        <begin position="180"/>
        <end position="221"/>
    </location>
</feature>
<dbReference type="SMART" id="SM00320">
    <property type="entry name" value="WD40"/>
    <property type="match status" value="5"/>
</dbReference>
<evidence type="ECO:0000256" key="1">
    <source>
        <dbReference type="ARBA" id="ARBA00022517"/>
    </source>
</evidence>
<dbReference type="PRINTS" id="PR00320">
    <property type="entry name" value="GPROTEINBRPT"/>
</dbReference>
<dbReference type="AlphaFoldDB" id="A0A8H7Q8J1"/>
<accession>A0A8H7Q8J1</accession>
<dbReference type="Proteomes" id="UP000612746">
    <property type="component" value="Unassembled WGS sequence"/>
</dbReference>
<evidence type="ECO:0000313" key="7">
    <source>
        <dbReference type="Proteomes" id="UP000612746"/>
    </source>
</evidence>
<dbReference type="OrthoDB" id="308449at2759"/>
<feature type="repeat" description="WD" evidence="4">
    <location>
        <begin position="278"/>
        <end position="306"/>
    </location>
</feature>
<dbReference type="PROSITE" id="PS50294">
    <property type="entry name" value="WD_REPEATS_REGION"/>
    <property type="match status" value="1"/>
</dbReference>
<dbReference type="InterPro" id="IPR020472">
    <property type="entry name" value="WD40_PAC1"/>
</dbReference>
<dbReference type="SUPFAM" id="SSF50978">
    <property type="entry name" value="WD40 repeat-like"/>
    <property type="match status" value="1"/>
</dbReference>
<dbReference type="Pfam" id="PF00400">
    <property type="entry name" value="WD40"/>
    <property type="match status" value="4"/>
</dbReference>
<feature type="repeat" description="WD" evidence="4">
    <location>
        <begin position="99"/>
        <end position="138"/>
    </location>
</feature>
<dbReference type="PANTHER" id="PTHR44675">
    <property type="entry name" value="PAK1 INTERACTING PROTEIN 1"/>
    <property type="match status" value="1"/>
</dbReference>
<evidence type="ECO:0000256" key="3">
    <source>
        <dbReference type="ARBA" id="ARBA00022737"/>
    </source>
</evidence>
<evidence type="ECO:0000256" key="5">
    <source>
        <dbReference type="SAM" id="MobiDB-lite"/>
    </source>
</evidence>
<sequence>MGSKKRSRTVQEPAEPIKNTVDWESEAAKKKTKLNVDEEEEEDSEKTLLPVETLTEQITNEDFRIVAGSYERILYGVNAFWETKKDKELSLRLEPVFIFPAHTGCIRTVAVGGSHLASGSSDEVIKLYDLKKRKELGALAGQQQGDINSIEFYGKYMLTASDDGTICIWRSKDWELLKTMKGHQGRINSISIHPSGKVALSVSADKTVRLWNLMTAHKASVHKIGKEGTVVRWNTAGTQYAILFERQLIIYNVADAQPAVTIDSRSKLLSMEYYKDTNTDKEYLVVGSEDRSFRVWDAETGDKVAEVSQHKMRVKAVDIIRTTPREGEHKPVDVLVSVSSDGMMKCWDLQKVISSKGENMTPLGEYDAKCRITCCTVNLGYKVPKESEQTEAAE</sequence>
<dbReference type="PROSITE" id="PS50082">
    <property type="entry name" value="WD_REPEATS_2"/>
    <property type="match status" value="3"/>
</dbReference>
<keyword evidence="1" id="KW-0690">Ribosome biogenesis</keyword>
<dbReference type="Gene3D" id="2.130.10.10">
    <property type="entry name" value="YVTN repeat-like/Quinoprotein amine dehydrogenase"/>
    <property type="match status" value="2"/>
</dbReference>
<evidence type="ECO:0000313" key="6">
    <source>
        <dbReference type="EMBL" id="KAG2187525.1"/>
    </source>
</evidence>
<evidence type="ECO:0000256" key="2">
    <source>
        <dbReference type="ARBA" id="ARBA00022574"/>
    </source>
</evidence>
<dbReference type="PROSITE" id="PS00678">
    <property type="entry name" value="WD_REPEATS_1"/>
    <property type="match status" value="1"/>
</dbReference>
<dbReference type="InterPro" id="IPR051959">
    <property type="entry name" value="PAK1-Kinase_Regulator"/>
</dbReference>
<dbReference type="InterPro" id="IPR019775">
    <property type="entry name" value="WD40_repeat_CS"/>
</dbReference>
<gene>
    <name evidence="6" type="ORF">INT44_005214</name>
</gene>
<dbReference type="PANTHER" id="PTHR44675:SF1">
    <property type="entry name" value="P21-ACTIVATED PROTEIN KINASE-INTERACTING PROTEIN 1"/>
    <property type="match status" value="1"/>
</dbReference>
<keyword evidence="3" id="KW-0677">Repeat</keyword>
<evidence type="ECO:0008006" key="8">
    <source>
        <dbReference type="Google" id="ProtNLM"/>
    </source>
</evidence>
<evidence type="ECO:0000256" key="4">
    <source>
        <dbReference type="PROSITE-ProRule" id="PRU00221"/>
    </source>
</evidence>
<dbReference type="InterPro" id="IPR036322">
    <property type="entry name" value="WD40_repeat_dom_sf"/>
</dbReference>
<dbReference type="EMBL" id="JAEPRA010000003">
    <property type="protein sequence ID" value="KAG2187525.1"/>
    <property type="molecule type" value="Genomic_DNA"/>
</dbReference>